<dbReference type="InterPro" id="IPR001466">
    <property type="entry name" value="Beta-lactam-related"/>
</dbReference>
<dbReference type="PANTHER" id="PTHR43283">
    <property type="entry name" value="BETA-LACTAMASE-RELATED"/>
    <property type="match status" value="1"/>
</dbReference>
<feature type="domain" description="Beta-lactamase-related" evidence="3">
    <location>
        <begin position="44"/>
        <end position="342"/>
    </location>
</feature>
<dbReference type="Gene3D" id="3.40.710.10">
    <property type="entry name" value="DD-peptidase/beta-lactamase superfamily"/>
    <property type="match status" value="2"/>
</dbReference>
<evidence type="ECO:0000256" key="1">
    <source>
        <dbReference type="ARBA" id="ARBA00022801"/>
    </source>
</evidence>
<dbReference type="InterPro" id="IPR012338">
    <property type="entry name" value="Beta-lactam/transpept-like"/>
</dbReference>
<dbReference type="Pfam" id="PF00144">
    <property type="entry name" value="Beta-lactamase"/>
    <property type="match status" value="1"/>
</dbReference>
<gene>
    <name evidence="4" type="ORF">C1I89_02825</name>
</gene>
<evidence type="ECO:0000256" key="2">
    <source>
        <dbReference type="SAM" id="SignalP"/>
    </source>
</evidence>
<comment type="caution">
    <text evidence="4">The sequence shown here is derived from an EMBL/GenBank/DDBJ whole genome shotgun (WGS) entry which is preliminary data.</text>
</comment>
<dbReference type="PROSITE" id="PS51257">
    <property type="entry name" value="PROKAR_LIPOPROTEIN"/>
    <property type="match status" value="1"/>
</dbReference>
<dbReference type="RefSeq" id="WP_102771278.1">
    <property type="nucleotide sequence ID" value="NZ_POQS01000001.1"/>
</dbReference>
<dbReference type="AlphaFoldDB" id="A0A2N8KPF9"/>
<protein>
    <submittedName>
        <fullName evidence="4">Serine hydrolase</fullName>
    </submittedName>
</protein>
<evidence type="ECO:0000259" key="3">
    <source>
        <dbReference type="Pfam" id="PF00144"/>
    </source>
</evidence>
<keyword evidence="2" id="KW-0732">Signal</keyword>
<keyword evidence="5" id="KW-1185">Reference proteome</keyword>
<name>A0A2N8KPF9_9BURK</name>
<dbReference type="GO" id="GO:0016787">
    <property type="term" value="F:hydrolase activity"/>
    <property type="evidence" value="ECO:0007669"/>
    <property type="project" value="UniProtKB-KW"/>
</dbReference>
<dbReference type="InterPro" id="IPR050789">
    <property type="entry name" value="Diverse_Enzym_Activities"/>
</dbReference>
<dbReference type="SUPFAM" id="SSF56601">
    <property type="entry name" value="beta-lactamase/transpeptidase-like"/>
    <property type="match status" value="1"/>
</dbReference>
<evidence type="ECO:0000313" key="4">
    <source>
        <dbReference type="EMBL" id="PND35336.1"/>
    </source>
</evidence>
<feature type="signal peptide" evidence="2">
    <location>
        <begin position="1"/>
        <end position="22"/>
    </location>
</feature>
<dbReference type="EMBL" id="POQS01000001">
    <property type="protein sequence ID" value="PND35336.1"/>
    <property type="molecule type" value="Genomic_DNA"/>
</dbReference>
<proteinExistence type="predicted"/>
<sequence length="364" mass="38827">MFCLSRLLAVASLLAVIGGCQGVPPAAPAAVAPGDYAAVIGYLAQRIAYDMDAQNVPGLSIALVDDQRVVWSTGFGYADVARHRKASGDTLYRVGAISKVVTAAGVLRAADDGALGLDRPASQALPDWELQPRRNAMQWLGAHPFTARGLMAVRPDAPEDTMGRARADMAYALLGDMLAQAAGEPFDAYMRRAILRPVNMPRAGFEPGPRMLQLRAAGYRRGHPWAEAPQANPPADGLWLSTTEMARFSSMLFAGGAHEGRRVLSAGSAHAVLDLETVASGMDLECRLALSWLAAPCADMMDEAPLRMHRGATEAFHSRWVLAPREKLAVLVMGNSDTSEPLVASISAVAMALMRQARQRGDAD</sequence>
<dbReference type="Proteomes" id="UP000235994">
    <property type="component" value="Unassembled WGS sequence"/>
</dbReference>
<evidence type="ECO:0000313" key="5">
    <source>
        <dbReference type="Proteomes" id="UP000235994"/>
    </source>
</evidence>
<accession>A0A2N8KPF9</accession>
<organism evidence="4 5">
    <name type="scientific">Achromobacter pulmonis</name>
    <dbReference type="NCBI Taxonomy" id="1389932"/>
    <lineage>
        <taxon>Bacteria</taxon>
        <taxon>Pseudomonadati</taxon>
        <taxon>Pseudomonadota</taxon>
        <taxon>Betaproteobacteria</taxon>
        <taxon>Burkholderiales</taxon>
        <taxon>Alcaligenaceae</taxon>
        <taxon>Achromobacter</taxon>
    </lineage>
</organism>
<feature type="chain" id="PRO_5014711797" evidence="2">
    <location>
        <begin position="23"/>
        <end position="364"/>
    </location>
</feature>
<keyword evidence="1 4" id="KW-0378">Hydrolase</keyword>
<reference evidence="4 5" key="1">
    <citation type="submission" date="2018-01" db="EMBL/GenBank/DDBJ databases">
        <title>The draft genome of an aniline degradation strain ANB-1.</title>
        <authorList>
            <person name="Zhang L."/>
            <person name="Jiang J."/>
        </authorList>
    </citation>
    <scope>NUCLEOTIDE SEQUENCE [LARGE SCALE GENOMIC DNA]</scope>
    <source>
        <strain evidence="4 5">ANB-1</strain>
    </source>
</reference>
<dbReference type="PANTHER" id="PTHR43283:SF11">
    <property type="entry name" value="BETA-LACTAMASE-RELATED DOMAIN-CONTAINING PROTEIN"/>
    <property type="match status" value="1"/>
</dbReference>